<dbReference type="AlphaFoldDB" id="A0A5M9L3K8"/>
<dbReference type="EMBL" id="NQIK02000007">
    <property type="protein sequence ID" value="KAF7568286.1"/>
    <property type="molecule type" value="Genomic_DNA"/>
</dbReference>
<evidence type="ECO:0000313" key="2">
    <source>
        <dbReference type="Proteomes" id="UP000245464"/>
    </source>
</evidence>
<dbReference type="KEGG" id="ptrr:90957426"/>
<gene>
    <name evidence="1" type="ORF">PtrM4_128990</name>
</gene>
<evidence type="ECO:0000313" key="1">
    <source>
        <dbReference type="EMBL" id="KAF7568286.1"/>
    </source>
</evidence>
<organism evidence="1 2">
    <name type="scientific">Pyrenophora tritici-repentis</name>
    <dbReference type="NCBI Taxonomy" id="45151"/>
    <lineage>
        <taxon>Eukaryota</taxon>
        <taxon>Fungi</taxon>
        <taxon>Dikarya</taxon>
        <taxon>Ascomycota</taxon>
        <taxon>Pezizomycotina</taxon>
        <taxon>Dothideomycetes</taxon>
        <taxon>Pleosporomycetidae</taxon>
        <taxon>Pleosporales</taxon>
        <taxon>Pleosporineae</taxon>
        <taxon>Pleosporaceae</taxon>
        <taxon>Pyrenophora</taxon>
    </lineage>
</organism>
<dbReference type="GeneID" id="90957426"/>
<proteinExistence type="predicted"/>
<accession>A0A5M9L3K8</accession>
<sequence length="41" mass="4795">MLDDYILDPDMLVKKCPLDHGRHYTSPRYDLGVLHILPTEL</sequence>
<dbReference type="RefSeq" id="XP_065960895.1">
    <property type="nucleotide sequence ID" value="XM_066108903.1"/>
</dbReference>
<reference evidence="1" key="1">
    <citation type="journal article" date="2018" name="BMC Genomics">
        <title>Comparative genomics of the wheat fungal pathogen Pyrenophora tritici-repentis reveals chromosomal variations and genome plasticity.</title>
        <authorList>
            <person name="Moolhuijzen P."/>
            <person name="See P.T."/>
            <person name="Hane J.K."/>
            <person name="Shi G."/>
            <person name="Liu Z."/>
            <person name="Oliver R.P."/>
            <person name="Moffat C.S."/>
        </authorList>
    </citation>
    <scope>NUCLEOTIDE SEQUENCE [LARGE SCALE GENOMIC DNA]</scope>
    <source>
        <strain evidence="1">M4</strain>
    </source>
</reference>
<protein>
    <submittedName>
        <fullName evidence="1">Uncharacterized protein</fullName>
    </submittedName>
</protein>
<dbReference type="Proteomes" id="UP000245464">
    <property type="component" value="Chromosome 7"/>
</dbReference>
<name>A0A5M9L3K8_9PLEO</name>
<comment type="caution">
    <text evidence="1">The sequence shown here is derived from an EMBL/GenBank/DDBJ whole genome shotgun (WGS) entry which is preliminary data.</text>
</comment>